<organism evidence="1">
    <name type="scientific">Tetraodon nigroviridis</name>
    <name type="common">Spotted green pufferfish</name>
    <name type="synonym">Chelonodon nigroviridis</name>
    <dbReference type="NCBI Taxonomy" id="99883"/>
    <lineage>
        <taxon>Eukaryota</taxon>
        <taxon>Metazoa</taxon>
        <taxon>Chordata</taxon>
        <taxon>Craniata</taxon>
        <taxon>Vertebrata</taxon>
        <taxon>Euteleostomi</taxon>
        <taxon>Actinopterygii</taxon>
        <taxon>Neopterygii</taxon>
        <taxon>Teleostei</taxon>
        <taxon>Neoteleostei</taxon>
        <taxon>Acanthomorphata</taxon>
        <taxon>Eupercaria</taxon>
        <taxon>Tetraodontiformes</taxon>
        <taxon>Tetradontoidea</taxon>
        <taxon>Tetraodontidae</taxon>
        <taxon>Tetraodon</taxon>
    </lineage>
</organism>
<feature type="non-terminal residue" evidence="1">
    <location>
        <position position="1"/>
    </location>
</feature>
<comment type="caution">
    <text evidence="1">The sequence shown here is derived from an EMBL/GenBank/DDBJ whole genome shotgun (WGS) entry which is preliminary data.</text>
</comment>
<protein>
    <submittedName>
        <fullName evidence="1">(spotted green pufferfish) hypothetical protein</fullName>
    </submittedName>
</protein>
<accession>Q4RAC8</accession>
<sequence>TWMSARTTTMVGVSMNASTSLETTGVPATMASCWPTMDTTVWVRPV</sequence>
<proteinExistence type="predicted"/>
<reference evidence="1" key="1">
    <citation type="journal article" date="2004" name="Nature">
        <title>Genome duplication in the teleost fish Tetraodon nigroviridis reveals the early vertebrate proto-karyotype.</title>
        <authorList>
            <person name="Jaillon O."/>
            <person name="Aury J.-M."/>
            <person name="Brunet F."/>
            <person name="Petit J.-L."/>
            <person name="Stange-Thomann N."/>
            <person name="Mauceli E."/>
            <person name="Bouneau L."/>
            <person name="Fischer C."/>
            <person name="Ozouf-Costaz C."/>
            <person name="Bernot A."/>
            <person name="Nicaud S."/>
            <person name="Jaffe D."/>
            <person name="Fisher S."/>
            <person name="Lutfalla G."/>
            <person name="Dossat C."/>
            <person name="Segurens B."/>
            <person name="Dasilva C."/>
            <person name="Salanoubat M."/>
            <person name="Levy M."/>
            <person name="Boudet N."/>
            <person name="Castellano S."/>
            <person name="Anthouard V."/>
            <person name="Jubin C."/>
            <person name="Castelli V."/>
            <person name="Katinka M."/>
            <person name="Vacherie B."/>
            <person name="Biemont C."/>
            <person name="Skalli Z."/>
            <person name="Cattolico L."/>
            <person name="Poulain J."/>
            <person name="De Berardinis V."/>
            <person name="Cruaud C."/>
            <person name="Duprat S."/>
            <person name="Brottier P."/>
            <person name="Coutanceau J.-P."/>
            <person name="Gouzy J."/>
            <person name="Parra G."/>
            <person name="Lardier G."/>
            <person name="Chapple C."/>
            <person name="McKernan K.J."/>
            <person name="McEwan P."/>
            <person name="Bosak S."/>
            <person name="Kellis M."/>
            <person name="Volff J.-N."/>
            <person name="Guigo R."/>
            <person name="Zody M.C."/>
            <person name="Mesirov J."/>
            <person name="Lindblad-Toh K."/>
            <person name="Birren B."/>
            <person name="Nusbaum C."/>
            <person name="Kahn D."/>
            <person name="Robinson-Rechavi M."/>
            <person name="Laudet V."/>
            <person name="Schachter V."/>
            <person name="Quetier F."/>
            <person name="Saurin W."/>
            <person name="Scarpelli C."/>
            <person name="Wincker P."/>
            <person name="Lander E.S."/>
            <person name="Weissenbach J."/>
            <person name="Roest Crollius H."/>
        </authorList>
    </citation>
    <scope>NUCLEOTIDE SEQUENCE [LARGE SCALE GENOMIC DNA]</scope>
</reference>
<gene>
    <name evidence="1" type="ORF">GSTENG00038681001</name>
</gene>
<dbReference type="EMBL" id="CAAE01023999">
    <property type="protein sequence ID" value="CAG14655.1"/>
    <property type="molecule type" value="Genomic_DNA"/>
</dbReference>
<evidence type="ECO:0000313" key="1">
    <source>
        <dbReference type="EMBL" id="CAG14655.1"/>
    </source>
</evidence>
<reference evidence="1" key="2">
    <citation type="submission" date="2004-02" db="EMBL/GenBank/DDBJ databases">
        <authorList>
            <consortium name="Genoscope"/>
            <consortium name="Whitehead Institute Centre for Genome Research"/>
        </authorList>
    </citation>
    <scope>NUCLEOTIDE SEQUENCE</scope>
</reference>
<dbReference type="KEGG" id="tng:GSTEN00038681G001"/>
<name>Q4RAC8_TETNG</name>
<dbReference type="AlphaFoldDB" id="Q4RAC8"/>